<evidence type="ECO:0000313" key="2">
    <source>
        <dbReference type="Proteomes" id="UP000001423"/>
    </source>
</evidence>
<accession>Q7V7F6</accession>
<dbReference type="KEGG" id="pmt:PMT_0790"/>
<protein>
    <submittedName>
        <fullName evidence="1">Uncharacterized protein</fullName>
    </submittedName>
</protein>
<evidence type="ECO:0000313" key="1">
    <source>
        <dbReference type="EMBL" id="CAE20965.1"/>
    </source>
</evidence>
<dbReference type="AlphaFoldDB" id="Q7V7F6"/>
<proteinExistence type="predicted"/>
<dbReference type="EMBL" id="BX548175">
    <property type="protein sequence ID" value="CAE20965.1"/>
    <property type="molecule type" value="Genomic_DNA"/>
</dbReference>
<sequence length="83" mass="9520">MFSVVVDNQWLIRPCVDGGTEYVCFRAASSNDQPERVEMLVGFHLPPQMPLLKSRQWMGQQEALVCCKQLQNSHGYRYGSPLF</sequence>
<dbReference type="OrthoDB" id="559227at2"/>
<reference evidence="1 2" key="1">
    <citation type="journal article" date="2003" name="Nature">
        <title>Genome divergence in two Prochlorococcus ecotypes reflects oceanic niche differentiation.</title>
        <authorList>
            <person name="Rocap G."/>
            <person name="Larimer F.W."/>
            <person name="Lamerdin J.E."/>
            <person name="Malfatti S."/>
            <person name="Chain P."/>
            <person name="Ahlgren N.A."/>
            <person name="Arellano A."/>
            <person name="Coleman M."/>
            <person name="Hauser L."/>
            <person name="Hess W.R."/>
            <person name="Johnson Z.I."/>
            <person name="Land M.L."/>
            <person name="Lindell D."/>
            <person name="Post A.F."/>
            <person name="Regala W."/>
            <person name="Shah M."/>
            <person name="Shaw S.L."/>
            <person name="Steglich C."/>
            <person name="Sullivan M.B."/>
            <person name="Ting C.S."/>
            <person name="Tolonen A."/>
            <person name="Webb E.A."/>
            <person name="Zinser E.R."/>
            <person name="Chisholm S.W."/>
        </authorList>
    </citation>
    <scope>NUCLEOTIDE SEQUENCE [LARGE SCALE GENOMIC DNA]</scope>
    <source>
        <strain evidence="2">MIT 9313</strain>
    </source>
</reference>
<name>Q7V7F6_PROMM</name>
<dbReference type="eggNOG" id="ENOG502ZDEA">
    <property type="taxonomic scope" value="Bacteria"/>
</dbReference>
<organism evidence="1 2">
    <name type="scientific">Prochlorococcus marinus (strain MIT 9313)</name>
    <dbReference type="NCBI Taxonomy" id="74547"/>
    <lineage>
        <taxon>Bacteria</taxon>
        <taxon>Bacillati</taxon>
        <taxon>Cyanobacteriota</taxon>
        <taxon>Cyanophyceae</taxon>
        <taxon>Synechococcales</taxon>
        <taxon>Prochlorococcaceae</taxon>
        <taxon>Prochlorococcus</taxon>
    </lineage>
</organism>
<gene>
    <name evidence="1" type="ordered locus">PMT_0790</name>
</gene>
<keyword evidence="2" id="KW-1185">Reference proteome</keyword>
<dbReference type="HOGENOM" id="CLU_181617_0_0_3"/>
<dbReference type="Proteomes" id="UP000001423">
    <property type="component" value="Chromosome"/>
</dbReference>
<dbReference type="RefSeq" id="WP_011130168.1">
    <property type="nucleotide sequence ID" value="NC_005071.1"/>
</dbReference>